<dbReference type="PaxDb" id="2903-EOD27956"/>
<protein>
    <recommendedName>
        <fullName evidence="3">Cytokinin riboside 5'-monophosphate phosphoribohydrolase</fullName>
    </recommendedName>
</protein>
<dbReference type="GO" id="GO:0005829">
    <property type="term" value="C:cytosol"/>
    <property type="evidence" value="ECO:0007669"/>
    <property type="project" value="TreeGrafter"/>
</dbReference>
<dbReference type="InterPro" id="IPR005269">
    <property type="entry name" value="LOG"/>
</dbReference>
<dbReference type="RefSeq" id="XP_005780385.1">
    <property type="nucleotide sequence ID" value="XM_005780328.1"/>
</dbReference>
<dbReference type="STRING" id="2903.R1E1B8"/>
<evidence type="ECO:0008006" key="3">
    <source>
        <dbReference type="Google" id="ProtNLM"/>
    </source>
</evidence>
<dbReference type="OMA" id="HQKPIGL"/>
<evidence type="ECO:0000313" key="1">
    <source>
        <dbReference type="EnsemblProtists" id="EOD27956"/>
    </source>
</evidence>
<dbReference type="GO" id="GO:0009691">
    <property type="term" value="P:cytokinin biosynthetic process"/>
    <property type="evidence" value="ECO:0007669"/>
    <property type="project" value="InterPro"/>
</dbReference>
<dbReference type="Pfam" id="PF03641">
    <property type="entry name" value="Lysine_decarbox"/>
    <property type="match status" value="1"/>
</dbReference>
<dbReference type="SUPFAM" id="SSF102405">
    <property type="entry name" value="MCP/YpsA-like"/>
    <property type="match status" value="1"/>
</dbReference>
<dbReference type="PANTHER" id="PTHR31223">
    <property type="entry name" value="LOG FAMILY PROTEIN YJL055W"/>
    <property type="match status" value="1"/>
</dbReference>
<dbReference type="eggNOG" id="ENOG502QSR9">
    <property type="taxonomic scope" value="Eukaryota"/>
</dbReference>
<dbReference type="EnsemblProtists" id="EOD36354">
    <property type="protein sequence ID" value="EOD36354"/>
    <property type="gene ID" value="EMIHUDRAFT_58010"/>
</dbReference>
<evidence type="ECO:0000313" key="2">
    <source>
        <dbReference type="Proteomes" id="UP000013827"/>
    </source>
</evidence>
<dbReference type="KEGG" id="ehx:EMIHUDRAFT_57736"/>
<sequence>VTVFASSTPQTAPAYVEASAAFGRGIADAGCIAVFGGGNAGCMGAFYEAVLAAGGRVRGITHRMFVKPGGSSLSEENAAALESLEIVEGSDLTMRKRRLLDAGDCLVTLPGGVGTFDELFMAVAEVGVGCGSLPVLLLNVNGYYDGVIAQMQRAFDDGMLRHPVAHYYSVASTPQEAVAWCLKQT</sequence>
<dbReference type="Proteomes" id="UP000013827">
    <property type="component" value="Unassembled WGS sequence"/>
</dbReference>
<dbReference type="Gene3D" id="3.40.50.450">
    <property type="match status" value="1"/>
</dbReference>
<dbReference type="NCBIfam" id="TIGR00730">
    <property type="entry name" value="Rossman fold protein, TIGR00730 family"/>
    <property type="match status" value="1"/>
</dbReference>
<accession>A0A0D3JWS1</accession>
<dbReference type="EnsemblProtists" id="EOD27956">
    <property type="protein sequence ID" value="EOD27956"/>
    <property type="gene ID" value="EMIHUDRAFT_46871"/>
</dbReference>
<name>A0A0D3JWS1_EMIH1</name>
<reference evidence="1" key="2">
    <citation type="submission" date="2024-10" db="UniProtKB">
        <authorList>
            <consortium name="EnsemblProtists"/>
        </authorList>
    </citation>
    <scope>IDENTIFICATION</scope>
</reference>
<dbReference type="RefSeq" id="XP_005793631.1">
    <property type="nucleotide sequence ID" value="XM_005793574.1"/>
</dbReference>
<dbReference type="GeneID" id="17286472"/>
<organism evidence="1 2">
    <name type="scientific">Emiliania huxleyi (strain CCMP1516)</name>
    <dbReference type="NCBI Taxonomy" id="280463"/>
    <lineage>
        <taxon>Eukaryota</taxon>
        <taxon>Haptista</taxon>
        <taxon>Haptophyta</taxon>
        <taxon>Prymnesiophyceae</taxon>
        <taxon>Isochrysidales</taxon>
        <taxon>Noelaerhabdaceae</taxon>
        <taxon>Emiliania</taxon>
    </lineage>
</organism>
<dbReference type="HOGENOM" id="CLU_058336_4_0_1"/>
<keyword evidence="2" id="KW-1185">Reference proteome</keyword>
<dbReference type="RefSeq" id="XP_005788783.1">
    <property type="nucleotide sequence ID" value="XM_005788726.1"/>
</dbReference>
<dbReference type="KEGG" id="ehx:EMIHUDRAFT_46871"/>
<dbReference type="PANTHER" id="PTHR31223:SF70">
    <property type="entry name" value="LOG FAMILY PROTEIN YJL055W"/>
    <property type="match status" value="1"/>
</dbReference>
<dbReference type="EnsemblProtists" id="EOD41202">
    <property type="protein sequence ID" value="EOD41202"/>
    <property type="gene ID" value="EMIHUDRAFT_57736"/>
</dbReference>
<dbReference type="GO" id="GO:0016799">
    <property type="term" value="F:hydrolase activity, hydrolyzing N-glycosyl compounds"/>
    <property type="evidence" value="ECO:0007669"/>
    <property type="project" value="TreeGrafter"/>
</dbReference>
<dbReference type="InterPro" id="IPR031100">
    <property type="entry name" value="LOG_fam"/>
</dbReference>
<dbReference type="KEGG" id="ehx:EMIHUDRAFT_58010"/>
<dbReference type="GeneID" id="17273501"/>
<dbReference type="GeneID" id="17281667"/>
<proteinExistence type="predicted"/>
<dbReference type="AlphaFoldDB" id="A0A0D3JWS1"/>
<reference evidence="2" key="1">
    <citation type="journal article" date="2013" name="Nature">
        <title>Pan genome of the phytoplankton Emiliania underpins its global distribution.</title>
        <authorList>
            <person name="Read B.A."/>
            <person name="Kegel J."/>
            <person name="Klute M.J."/>
            <person name="Kuo A."/>
            <person name="Lefebvre S.C."/>
            <person name="Maumus F."/>
            <person name="Mayer C."/>
            <person name="Miller J."/>
            <person name="Monier A."/>
            <person name="Salamov A."/>
            <person name="Young J."/>
            <person name="Aguilar M."/>
            <person name="Claverie J.M."/>
            <person name="Frickenhaus S."/>
            <person name="Gonzalez K."/>
            <person name="Herman E.K."/>
            <person name="Lin Y.C."/>
            <person name="Napier J."/>
            <person name="Ogata H."/>
            <person name="Sarno A.F."/>
            <person name="Shmutz J."/>
            <person name="Schroeder D."/>
            <person name="de Vargas C."/>
            <person name="Verret F."/>
            <person name="von Dassow P."/>
            <person name="Valentin K."/>
            <person name="Van de Peer Y."/>
            <person name="Wheeler G."/>
            <person name="Dacks J.B."/>
            <person name="Delwiche C.F."/>
            <person name="Dyhrman S.T."/>
            <person name="Glockner G."/>
            <person name="John U."/>
            <person name="Richards T."/>
            <person name="Worden A.Z."/>
            <person name="Zhang X."/>
            <person name="Grigoriev I.V."/>
            <person name="Allen A.E."/>
            <person name="Bidle K."/>
            <person name="Borodovsky M."/>
            <person name="Bowler C."/>
            <person name="Brownlee C."/>
            <person name="Cock J.M."/>
            <person name="Elias M."/>
            <person name="Gladyshev V.N."/>
            <person name="Groth M."/>
            <person name="Guda C."/>
            <person name="Hadaegh A."/>
            <person name="Iglesias-Rodriguez M.D."/>
            <person name="Jenkins J."/>
            <person name="Jones B.M."/>
            <person name="Lawson T."/>
            <person name="Leese F."/>
            <person name="Lindquist E."/>
            <person name="Lobanov A."/>
            <person name="Lomsadze A."/>
            <person name="Malik S.B."/>
            <person name="Marsh M.E."/>
            <person name="Mackinder L."/>
            <person name="Mock T."/>
            <person name="Mueller-Roeber B."/>
            <person name="Pagarete A."/>
            <person name="Parker M."/>
            <person name="Probert I."/>
            <person name="Quesneville H."/>
            <person name="Raines C."/>
            <person name="Rensing S.A."/>
            <person name="Riano-Pachon D.M."/>
            <person name="Richier S."/>
            <person name="Rokitta S."/>
            <person name="Shiraiwa Y."/>
            <person name="Soanes D.M."/>
            <person name="van der Giezen M."/>
            <person name="Wahlund T.M."/>
            <person name="Williams B."/>
            <person name="Wilson W."/>
            <person name="Wolfe G."/>
            <person name="Wurch L.L."/>
        </authorList>
    </citation>
    <scope>NUCLEOTIDE SEQUENCE</scope>
</reference>